<accession>A0A370SQZ6</accession>
<gene>
    <name evidence="1" type="ORF">DEU51_104117</name>
</gene>
<reference evidence="1 2" key="1">
    <citation type="submission" date="2018-07" db="EMBL/GenBank/DDBJ databases">
        <title>Genome sequencing of rice bacterial endophytes.</title>
        <authorList>
            <person name="Venturi V."/>
        </authorList>
    </citation>
    <scope>NUCLEOTIDE SEQUENCE [LARGE SCALE GENOMIC DNA]</scope>
    <source>
        <strain evidence="1 2">E2333</strain>
    </source>
</reference>
<dbReference type="AlphaFoldDB" id="A0A370SQZ6"/>
<protein>
    <submittedName>
        <fullName evidence="1">Uncharacterized protein</fullName>
    </submittedName>
</protein>
<comment type="caution">
    <text evidence="1">The sequence shown here is derived from an EMBL/GenBank/DDBJ whole genome shotgun (WGS) entry which is preliminary data.</text>
</comment>
<dbReference type="EMBL" id="QRAV01000004">
    <property type="protein sequence ID" value="RDL22165.1"/>
    <property type="molecule type" value="Genomic_DNA"/>
</dbReference>
<evidence type="ECO:0000313" key="1">
    <source>
        <dbReference type="EMBL" id="RDL22165.1"/>
    </source>
</evidence>
<dbReference type="RefSeq" id="WP_258558295.1">
    <property type="nucleotide sequence ID" value="NZ_QRAV01000004.1"/>
</dbReference>
<dbReference type="Proteomes" id="UP000255365">
    <property type="component" value="Unassembled WGS sequence"/>
</dbReference>
<name>A0A370SQZ6_PSEJE</name>
<organism evidence="1 2">
    <name type="scientific">Pseudomonas jessenii</name>
    <dbReference type="NCBI Taxonomy" id="77298"/>
    <lineage>
        <taxon>Bacteria</taxon>
        <taxon>Pseudomonadati</taxon>
        <taxon>Pseudomonadota</taxon>
        <taxon>Gammaproteobacteria</taxon>
        <taxon>Pseudomonadales</taxon>
        <taxon>Pseudomonadaceae</taxon>
        <taxon>Pseudomonas</taxon>
    </lineage>
</organism>
<proteinExistence type="predicted"/>
<sequence>MTYQHTELSTGNFFEGDVIKASGPFPKKAALTPPAKKRCTPAIAGVLAGFYTSHVKNLAVLGELELQETKDQARIDTLKDNNVHLKAIAQDYASDVLLQDWKRRLPADTKRAFSFLGFALKSGAQVINFRLGHEEAEAALSAKKGPTDYLSALLKSLGIVDLVFVLEFASSDSGENHPLHLHGIARIPAALAIQAIRKLLAPEPDLAASPPTRGYRQRWSNKAIAVTELHTPGAWVSYSGKEFDFTAHSLQSNPGYASRSANKAGRDLYEAMRVWLRSEPS</sequence>
<evidence type="ECO:0000313" key="2">
    <source>
        <dbReference type="Proteomes" id="UP000255365"/>
    </source>
</evidence>